<accession>F1TBU4</accession>
<dbReference type="SUPFAM" id="SSF51430">
    <property type="entry name" value="NAD(P)-linked oxidoreductase"/>
    <property type="match status" value="1"/>
</dbReference>
<evidence type="ECO:0000259" key="2">
    <source>
        <dbReference type="Pfam" id="PF00248"/>
    </source>
</evidence>
<dbReference type="PANTHER" id="PTHR43364">
    <property type="entry name" value="NADH-SPECIFIC METHYLGLYOXAL REDUCTASE-RELATED"/>
    <property type="match status" value="1"/>
</dbReference>
<dbReference type="EMBL" id="ACXX02000005">
    <property type="protein sequence ID" value="EGD48115.1"/>
    <property type="molecule type" value="Genomic_DNA"/>
</dbReference>
<dbReference type="InterPro" id="IPR023210">
    <property type="entry name" value="NADP_OxRdtase_dom"/>
</dbReference>
<dbReference type="GO" id="GO:0016491">
    <property type="term" value="F:oxidoreductase activity"/>
    <property type="evidence" value="ECO:0007669"/>
    <property type="project" value="UniProtKB-KW"/>
</dbReference>
<keyword evidence="1" id="KW-0560">Oxidoreductase</keyword>
<dbReference type="Gene3D" id="3.20.20.100">
    <property type="entry name" value="NADP-dependent oxidoreductase domain"/>
    <property type="match status" value="1"/>
</dbReference>
<gene>
    <name evidence="3" type="ORF">Cpap_2805</name>
</gene>
<dbReference type="OrthoDB" id="9804790at2"/>
<dbReference type="eggNOG" id="COG0667">
    <property type="taxonomic scope" value="Bacteria"/>
</dbReference>
<dbReference type="CDD" id="cd19082">
    <property type="entry name" value="AKR_AKR10A1_2"/>
    <property type="match status" value="1"/>
</dbReference>
<proteinExistence type="predicted"/>
<dbReference type="RefSeq" id="WP_004618946.1">
    <property type="nucleotide sequence ID" value="NZ_ACXX02000005.1"/>
</dbReference>
<evidence type="ECO:0000313" key="3">
    <source>
        <dbReference type="EMBL" id="EGD48115.1"/>
    </source>
</evidence>
<keyword evidence="4" id="KW-1185">Reference proteome</keyword>
<name>F1TBU4_9FIRM</name>
<dbReference type="Pfam" id="PF00248">
    <property type="entry name" value="Aldo_ket_red"/>
    <property type="match status" value="1"/>
</dbReference>
<sequence>MEYSKFNSIDKKVSRFIVGTMSIVDKEDLKEDFERLDTAVEMGINTLDTAMGYGRGTTEIALGKYFKSRGNRDQIFLISKACHPSPWRTRVNTFDLEADLNDALVKMNTDYIDLYMLHRDDVTKPVGPIIDTLYKYYKAGKILGYGVSNWTVERIEEANNYAKANNMPALIVSSPNYSLAQQYAEPWAPGCITISGPENKKSQDWYIANQMPVLAYSSMARGLFSGRITREQWLNRPEEIDPVCMKAYCGDTNFTRLERAEQLAKEKGASIPQIALAFILCGEMNVFPIIGAANKEELTSSIGSLLVKLTKEEVEWLDLKRDNR</sequence>
<organism evidence="3 4">
    <name type="scientific">Ruminiclostridium papyrosolvens DSM 2782</name>
    <dbReference type="NCBI Taxonomy" id="588581"/>
    <lineage>
        <taxon>Bacteria</taxon>
        <taxon>Bacillati</taxon>
        <taxon>Bacillota</taxon>
        <taxon>Clostridia</taxon>
        <taxon>Eubacteriales</taxon>
        <taxon>Oscillospiraceae</taxon>
        <taxon>Ruminiclostridium</taxon>
    </lineage>
</organism>
<comment type="caution">
    <text evidence="3">The sequence shown here is derived from an EMBL/GenBank/DDBJ whole genome shotgun (WGS) entry which is preliminary data.</text>
</comment>
<reference evidence="3" key="1">
    <citation type="submission" date="2009-07" db="EMBL/GenBank/DDBJ databases">
        <authorList>
            <consortium name="US DOE Joint Genome Institute (JGI-PGF)"/>
            <person name="Lucas S."/>
            <person name="Copeland A."/>
            <person name="Lapidus A."/>
            <person name="Glavina del Rio T."/>
            <person name="Tice H."/>
            <person name="Bruce D."/>
            <person name="Goodwin L."/>
            <person name="Pitluck S."/>
            <person name="Larimer F."/>
            <person name="Land M.L."/>
            <person name="Mouttaki H."/>
            <person name="He Z."/>
            <person name="Zhou J."/>
            <person name="Hemme C.L."/>
        </authorList>
    </citation>
    <scope>NUCLEOTIDE SEQUENCE [LARGE SCALE GENOMIC DNA]</scope>
    <source>
        <strain evidence="3">DSM 2782</strain>
    </source>
</reference>
<reference evidence="3" key="2">
    <citation type="submission" date="2011-01" db="EMBL/GenBank/DDBJ databases">
        <title>The Non-contiguous Finished genome of Clostridium papyrosolvens.</title>
        <authorList>
            <person name="Lucas S."/>
            <person name="Copeland A."/>
            <person name="Lapidus A."/>
            <person name="Cheng J.-F."/>
            <person name="Goodwin L."/>
            <person name="Pitluck S."/>
            <person name="Misra M."/>
            <person name="Chertkov O."/>
            <person name="Detter J.C."/>
            <person name="Han C."/>
            <person name="Tapia R."/>
            <person name="Land M."/>
            <person name="Hauser L."/>
            <person name="Kyrpides N."/>
            <person name="Ivanova N."/>
            <person name="Pagani I."/>
            <person name="Mouttaki H."/>
            <person name="He Z."/>
            <person name="Zhou J."/>
            <person name="Hemme C.L."/>
            <person name="Woyke T."/>
        </authorList>
    </citation>
    <scope>NUCLEOTIDE SEQUENCE [LARGE SCALE GENOMIC DNA]</scope>
    <source>
        <strain evidence="3">DSM 2782</strain>
    </source>
</reference>
<dbReference type="PANTHER" id="PTHR43364:SF4">
    <property type="entry name" value="NAD(P)-LINKED OXIDOREDUCTASE SUPERFAMILY PROTEIN"/>
    <property type="match status" value="1"/>
</dbReference>
<dbReference type="AlphaFoldDB" id="F1TBU4"/>
<dbReference type="InterPro" id="IPR036812">
    <property type="entry name" value="NAD(P)_OxRdtase_dom_sf"/>
</dbReference>
<dbReference type="STRING" id="588581.Cpap_2805"/>
<evidence type="ECO:0000256" key="1">
    <source>
        <dbReference type="ARBA" id="ARBA00023002"/>
    </source>
</evidence>
<feature type="domain" description="NADP-dependent oxidoreductase" evidence="2">
    <location>
        <begin position="17"/>
        <end position="318"/>
    </location>
</feature>
<evidence type="ECO:0000313" key="4">
    <source>
        <dbReference type="Proteomes" id="UP000003860"/>
    </source>
</evidence>
<protein>
    <submittedName>
        <fullName evidence="3">Aldo/keto reductase</fullName>
    </submittedName>
</protein>
<dbReference type="GO" id="GO:0005829">
    <property type="term" value="C:cytosol"/>
    <property type="evidence" value="ECO:0007669"/>
    <property type="project" value="TreeGrafter"/>
</dbReference>
<dbReference type="InterPro" id="IPR050523">
    <property type="entry name" value="AKR_Detox_Biosynth"/>
</dbReference>
<dbReference type="Proteomes" id="UP000003860">
    <property type="component" value="Unassembled WGS sequence"/>
</dbReference>